<feature type="transmembrane region" description="Helical" evidence="2">
    <location>
        <begin position="232"/>
        <end position="251"/>
    </location>
</feature>
<dbReference type="Gene3D" id="1.20.1070.10">
    <property type="entry name" value="Rhodopsin 7-helix transmembrane proteins"/>
    <property type="match status" value="1"/>
</dbReference>
<dbReference type="OrthoDB" id="10657047at2759"/>
<evidence type="ECO:0000256" key="1">
    <source>
        <dbReference type="SAM" id="MobiDB-lite"/>
    </source>
</evidence>
<keyword evidence="4" id="KW-1185">Reference proteome</keyword>
<feature type="transmembrane region" description="Helical" evidence="2">
    <location>
        <begin position="148"/>
        <end position="181"/>
    </location>
</feature>
<dbReference type="AlphaFoldDB" id="A0A433TH62"/>
<feature type="compositionally biased region" description="Polar residues" evidence="1">
    <location>
        <begin position="484"/>
        <end position="495"/>
    </location>
</feature>
<keyword evidence="2" id="KW-1133">Transmembrane helix</keyword>
<feature type="transmembrane region" description="Helical" evidence="2">
    <location>
        <begin position="570"/>
        <end position="593"/>
    </location>
</feature>
<keyword evidence="2" id="KW-0812">Transmembrane</keyword>
<feature type="region of interest" description="Disordered" evidence="1">
    <location>
        <begin position="374"/>
        <end position="399"/>
    </location>
</feature>
<feature type="transmembrane region" description="Helical" evidence="2">
    <location>
        <begin position="613"/>
        <end position="636"/>
    </location>
</feature>
<keyword evidence="2" id="KW-0472">Membrane</keyword>
<feature type="region of interest" description="Disordered" evidence="1">
    <location>
        <begin position="484"/>
        <end position="533"/>
    </location>
</feature>
<feature type="transmembrane region" description="Helical" evidence="2">
    <location>
        <begin position="188"/>
        <end position="212"/>
    </location>
</feature>
<reference evidence="3 4" key="1">
    <citation type="submission" date="2019-01" db="EMBL/GenBank/DDBJ databases">
        <title>A draft genome assembly of the solar-powered sea slug Elysia chlorotica.</title>
        <authorList>
            <person name="Cai H."/>
            <person name="Li Q."/>
            <person name="Fang X."/>
            <person name="Li J."/>
            <person name="Curtis N.E."/>
            <person name="Altenburger A."/>
            <person name="Shibata T."/>
            <person name="Feng M."/>
            <person name="Maeda T."/>
            <person name="Schwartz J.A."/>
            <person name="Shigenobu S."/>
            <person name="Lundholm N."/>
            <person name="Nishiyama T."/>
            <person name="Yang H."/>
            <person name="Hasebe M."/>
            <person name="Li S."/>
            <person name="Pierce S.K."/>
            <person name="Wang J."/>
        </authorList>
    </citation>
    <scope>NUCLEOTIDE SEQUENCE [LARGE SCALE GENOMIC DNA]</scope>
    <source>
        <strain evidence="3">EC2010</strain>
        <tissue evidence="3">Whole organism of an adult</tissue>
    </source>
</reference>
<gene>
    <name evidence="3" type="ORF">EGW08_011293</name>
</gene>
<accession>A0A433TH62</accession>
<feature type="compositionally biased region" description="Polar residues" evidence="1">
    <location>
        <begin position="387"/>
        <end position="399"/>
    </location>
</feature>
<sequence>MSDRGTYKTQVISRSPGEGNFVRNWLQSLTVLEARKTAKVHMLIRYAPHRILCFGSDVVPPMIHRVGDWQLAGSFVGSCVNSATSSEVQALGSDIARARTTDLLRQRPMFYLKGAVLNTANGFLCKPKEINIVLYFAIQKCNPAISCYLISLMTFLGFALSHMSAVVLSSFNFAAVFYPYLFYNRDMLLPAGLATLASYIVGLIVSVLAVGFELVDIPYGTKCTPVPLMPRYGVITLATTCLICTFIVVLINSKVMKYFRKSRINSHPHIHSNTSSLPVEVGSVTNVTSSSRLISSLRFFNCRLGQRNSLTYDTNDQGRKAVLKYFPCLKTEPGNYTNNSTSSPVIGLEIKQVCIDSQDAYALALEPPYASDDKTTEYCPGGLRDTSLGSGSQDIPSNTRASYTQASSENTCSNTNGVWNFPKNVPTVKALYENHELSTQGHNEKEPMNITESSVSPRKLDKLEPTRTYGSCFSESATLEIKTTTSSVDPHTIGSSLALDQPEDIPDKPEGHHHGETGPQVKPNREIATQEEAVSASKSQIMVQLMDKEPAFCSSKIHASVHPRRRNKTILVTLVLLTLWACCLNFPLTLYLLRSGSLETLEAKHEFLRSPMGSVSILLMGIQATLSPYVYLFRLISINDIKTMARDIVGLSKR</sequence>
<organism evidence="3 4">
    <name type="scientific">Elysia chlorotica</name>
    <name type="common">Eastern emerald elysia</name>
    <name type="synonym">Sea slug</name>
    <dbReference type="NCBI Taxonomy" id="188477"/>
    <lineage>
        <taxon>Eukaryota</taxon>
        <taxon>Metazoa</taxon>
        <taxon>Spiralia</taxon>
        <taxon>Lophotrochozoa</taxon>
        <taxon>Mollusca</taxon>
        <taxon>Gastropoda</taxon>
        <taxon>Heterobranchia</taxon>
        <taxon>Euthyneura</taxon>
        <taxon>Panpulmonata</taxon>
        <taxon>Sacoglossa</taxon>
        <taxon>Placobranchoidea</taxon>
        <taxon>Plakobranchidae</taxon>
        <taxon>Elysia</taxon>
    </lineage>
</organism>
<feature type="compositionally biased region" description="Basic and acidic residues" evidence="1">
    <location>
        <begin position="505"/>
        <end position="516"/>
    </location>
</feature>
<protein>
    <submittedName>
        <fullName evidence="3">Uncharacterized protein</fullName>
    </submittedName>
</protein>
<dbReference type="Proteomes" id="UP000271974">
    <property type="component" value="Unassembled WGS sequence"/>
</dbReference>
<evidence type="ECO:0000313" key="4">
    <source>
        <dbReference type="Proteomes" id="UP000271974"/>
    </source>
</evidence>
<evidence type="ECO:0000256" key="2">
    <source>
        <dbReference type="SAM" id="Phobius"/>
    </source>
</evidence>
<evidence type="ECO:0000313" key="3">
    <source>
        <dbReference type="EMBL" id="RUS80942.1"/>
    </source>
</evidence>
<comment type="caution">
    <text evidence="3">The sequence shown here is derived from an EMBL/GenBank/DDBJ whole genome shotgun (WGS) entry which is preliminary data.</text>
</comment>
<proteinExistence type="predicted"/>
<dbReference type="EMBL" id="RQTK01000364">
    <property type="protein sequence ID" value="RUS80942.1"/>
    <property type="molecule type" value="Genomic_DNA"/>
</dbReference>
<name>A0A433TH62_ELYCH</name>